<dbReference type="InterPro" id="IPR010730">
    <property type="entry name" value="HET"/>
</dbReference>
<dbReference type="EMBL" id="ML986491">
    <property type="protein sequence ID" value="KAF2276949.1"/>
    <property type="molecule type" value="Genomic_DNA"/>
</dbReference>
<dbReference type="GeneID" id="54547987"/>
<dbReference type="PANTHER" id="PTHR33112">
    <property type="entry name" value="DOMAIN PROTEIN, PUTATIVE-RELATED"/>
    <property type="match status" value="1"/>
</dbReference>
<proteinExistence type="predicted"/>
<evidence type="ECO:0000259" key="1">
    <source>
        <dbReference type="Pfam" id="PF06985"/>
    </source>
</evidence>
<dbReference type="PANTHER" id="PTHR33112:SF16">
    <property type="entry name" value="HETEROKARYON INCOMPATIBILITY DOMAIN-CONTAINING PROTEIN"/>
    <property type="match status" value="1"/>
</dbReference>
<protein>
    <submittedName>
        <fullName evidence="2">HET-domain-containing protein</fullName>
    </submittedName>
</protein>
<evidence type="ECO:0000313" key="2">
    <source>
        <dbReference type="EMBL" id="KAF2276949.1"/>
    </source>
</evidence>
<reference evidence="2" key="1">
    <citation type="journal article" date="2020" name="Stud. Mycol.">
        <title>101 Dothideomycetes genomes: a test case for predicting lifestyles and emergence of pathogens.</title>
        <authorList>
            <person name="Haridas S."/>
            <person name="Albert R."/>
            <person name="Binder M."/>
            <person name="Bloem J."/>
            <person name="Labutti K."/>
            <person name="Salamov A."/>
            <person name="Andreopoulos B."/>
            <person name="Baker S."/>
            <person name="Barry K."/>
            <person name="Bills G."/>
            <person name="Bluhm B."/>
            <person name="Cannon C."/>
            <person name="Castanera R."/>
            <person name="Culley D."/>
            <person name="Daum C."/>
            <person name="Ezra D."/>
            <person name="Gonzalez J."/>
            <person name="Henrissat B."/>
            <person name="Kuo A."/>
            <person name="Liang C."/>
            <person name="Lipzen A."/>
            <person name="Lutzoni F."/>
            <person name="Magnuson J."/>
            <person name="Mondo S."/>
            <person name="Nolan M."/>
            <person name="Ohm R."/>
            <person name="Pangilinan J."/>
            <person name="Park H.-J."/>
            <person name="Ramirez L."/>
            <person name="Alfaro M."/>
            <person name="Sun H."/>
            <person name="Tritt A."/>
            <person name="Yoshinaga Y."/>
            <person name="Zwiers L.-H."/>
            <person name="Turgeon B."/>
            <person name="Goodwin S."/>
            <person name="Spatafora J."/>
            <person name="Crous P."/>
            <person name="Grigoriev I."/>
        </authorList>
    </citation>
    <scope>NUCLEOTIDE SEQUENCE</scope>
    <source>
        <strain evidence="2">CBS 379.55</strain>
    </source>
</reference>
<dbReference type="Pfam" id="PF06985">
    <property type="entry name" value="HET"/>
    <property type="match status" value="1"/>
</dbReference>
<feature type="non-terminal residue" evidence="2">
    <location>
        <position position="421"/>
    </location>
</feature>
<sequence>EDPAAKLPIPRVSLADIGSLERLENVRQWLNECVAKHKRCPENESVELPTRLVEVSPPDAPKSARLRTTGGETGSYATLSYCWGGPQPFQTVTDSFADYSTTLPYSNLPRTILDAFEVTRRLGLRYIWIDSLCIIQDDLEDKNRELPRMLRIYENSFVTISAGSASSCNEGFLDPRLDSRSPRQLSVRINNNQIGTLVVGNQEETLEFSDHISQPINNRAWTLQESWVAPRLVVFAGLAVVWKCACTGWHGGLPKGLGSIDDDDGAPYLDSLQAATAHAHVHNSATHHAWHDLVENYTRRALTFQGDKLPAISAVAEKFAPLHGGGGDYLAGLWRKHLVFDLLWYTSLPSSGKGGEGEGEARFTSQAPSWSWASNSGRIKFADNSALYLHILPLCSILECGVVLTAEGVTYGAVVGGELVV</sequence>
<dbReference type="OrthoDB" id="3486565at2759"/>
<name>A0A6A6JPR4_WESOR</name>
<keyword evidence="3" id="KW-1185">Reference proteome</keyword>
<feature type="domain" description="Heterokaryon incompatibility" evidence="1">
    <location>
        <begin position="76"/>
        <end position="225"/>
    </location>
</feature>
<organism evidence="2 3">
    <name type="scientific">Westerdykella ornata</name>
    <dbReference type="NCBI Taxonomy" id="318751"/>
    <lineage>
        <taxon>Eukaryota</taxon>
        <taxon>Fungi</taxon>
        <taxon>Dikarya</taxon>
        <taxon>Ascomycota</taxon>
        <taxon>Pezizomycotina</taxon>
        <taxon>Dothideomycetes</taxon>
        <taxon>Pleosporomycetidae</taxon>
        <taxon>Pleosporales</taxon>
        <taxon>Sporormiaceae</taxon>
        <taxon>Westerdykella</taxon>
    </lineage>
</organism>
<dbReference type="AlphaFoldDB" id="A0A6A6JPR4"/>
<dbReference type="Proteomes" id="UP000800097">
    <property type="component" value="Unassembled WGS sequence"/>
</dbReference>
<evidence type="ECO:0000313" key="3">
    <source>
        <dbReference type="Proteomes" id="UP000800097"/>
    </source>
</evidence>
<feature type="non-terminal residue" evidence="2">
    <location>
        <position position="1"/>
    </location>
</feature>
<accession>A0A6A6JPR4</accession>
<dbReference type="RefSeq" id="XP_033654488.1">
    <property type="nucleotide sequence ID" value="XM_033794812.1"/>
</dbReference>
<gene>
    <name evidence="2" type="ORF">EI97DRAFT_348294</name>
</gene>